<accession>A0A6I9R6V4</accession>
<dbReference type="FunCoup" id="A0A6I9R6V4">
    <property type="interactions" value="22"/>
</dbReference>
<gene>
    <name evidence="3" type="primary">LOC105045047</name>
</gene>
<dbReference type="CDD" id="cd23659">
    <property type="entry name" value="USP_At3g01520-like"/>
    <property type="match status" value="1"/>
</dbReference>
<dbReference type="InParanoid" id="A0A6I9R6V4"/>
<dbReference type="AlphaFoldDB" id="A0A6I9R6V4"/>
<proteinExistence type="predicted"/>
<sequence length="160" mass="17665">MTEQGRRIVVAVDEGDESMYALTWCLQNVVSPPPPPAEEDDYCKDTLILLHARPSRSLFTAMDGTCKKTMDRLGNKAAESVMEKAKRICADFPNVTVEARVEKGDPRDVICEAVEKMGADMLVMGNHGYGLIKRTFLGSVSNHCAQCAKCPVLIVKRPKH</sequence>
<dbReference type="OrthoDB" id="843225at2759"/>
<evidence type="ECO:0000313" key="3">
    <source>
        <dbReference type="RefSeq" id="XP_010921509.1"/>
    </source>
</evidence>
<dbReference type="InterPro" id="IPR006015">
    <property type="entry name" value="Universal_stress_UspA"/>
</dbReference>
<dbReference type="PANTHER" id="PTHR31964:SF125">
    <property type="entry name" value="OS05G0357525 PROTEIN"/>
    <property type="match status" value="1"/>
</dbReference>
<dbReference type="PRINTS" id="PR01438">
    <property type="entry name" value="UNVRSLSTRESS"/>
</dbReference>
<organism evidence="2 3">
    <name type="scientific">Elaeis guineensis var. tenera</name>
    <name type="common">Oil palm</name>
    <dbReference type="NCBI Taxonomy" id="51953"/>
    <lineage>
        <taxon>Eukaryota</taxon>
        <taxon>Viridiplantae</taxon>
        <taxon>Streptophyta</taxon>
        <taxon>Embryophyta</taxon>
        <taxon>Tracheophyta</taxon>
        <taxon>Spermatophyta</taxon>
        <taxon>Magnoliopsida</taxon>
        <taxon>Liliopsida</taxon>
        <taxon>Arecaceae</taxon>
        <taxon>Arecoideae</taxon>
        <taxon>Cocoseae</taxon>
        <taxon>Elaeidinae</taxon>
        <taxon>Elaeis</taxon>
    </lineage>
</organism>
<name>A0A6I9R6V4_ELAGV</name>
<feature type="domain" description="UspA" evidence="1">
    <location>
        <begin position="6"/>
        <end position="156"/>
    </location>
</feature>
<dbReference type="InterPro" id="IPR014729">
    <property type="entry name" value="Rossmann-like_a/b/a_fold"/>
</dbReference>
<evidence type="ECO:0000313" key="2">
    <source>
        <dbReference type="Proteomes" id="UP000504607"/>
    </source>
</evidence>
<reference evidence="3" key="1">
    <citation type="submission" date="2025-08" db="UniProtKB">
        <authorList>
            <consortium name="RefSeq"/>
        </authorList>
    </citation>
    <scope>IDENTIFICATION</scope>
</reference>
<evidence type="ECO:0000259" key="1">
    <source>
        <dbReference type="Pfam" id="PF00582"/>
    </source>
</evidence>
<protein>
    <submittedName>
        <fullName evidence="3">Universal stress protein PHOS32</fullName>
    </submittedName>
</protein>
<dbReference type="Gene3D" id="3.40.50.620">
    <property type="entry name" value="HUPs"/>
    <property type="match status" value="1"/>
</dbReference>
<dbReference type="InterPro" id="IPR006016">
    <property type="entry name" value="UspA"/>
</dbReference>
<keyword evidence="2" id="KW-1185">Reference proteome</keyword>
<dbReference type="SUPFAM" id="SSF52402">
    <property type="entry name" value="Adenine nucleotide alpha hydrolases-like"/>
    <property type="match status" value="1"/>
</dbReference>
<dbReference type="Pfam" id="PF00582">
    <property type="entry name" value="Usp"/>
    <property type="match status" value="1"/>
</dbReference>
<dbReference type="Proteomes" id="UP000504607">
    <property type="component" value="Chromosome 5"/>
</dbReference>
<dbReference type="PANTHER" id="PTHR31964">
    <property type="entry name" value="ADENINE NUCLEOTIDE ALPHA HYDROLASES-LIKE SUPERFAMILY PROTEIN"/>
    <property type="match status" value="1"/>
</dbReference>
<dbReference type="RefSeq" id="XP_010921509.1">
    <property type="nucleotide sequence ID" value="XM_010923207.3"/>
</dbReference>